<protein>
    <submittedName>
        <fullName evidence="3">XRE family transcriptional regulator</fullName>
    </submittedName>
</protein>
<evidence type="ECO:0000313" key="4">
    <source>
        <dbReference type="Proteomes" id="UP000263377"/>
    </source>
</evidence>
<dbReference type="PROSITE" id="PS50943">
    <property type="entry name" value="HTH_CROC1"/>
    <property type="match status" value="1"/>
</dbReference>
<evidence type="ECO:0000313" key="3">
    <source>
        <dbReference type="EMBL" id="RGD61705.1"/>
    </source>
</evidence>
<proteinExistence type="predicted"/>
<dbReference type="InterPro" id="IPR010982">
    <property type="entry name" value="Lambda_DNA-bd_dom_sf"/>
</dbReference>
<dbReference type="CDD" id="cd00093">
    <property type="entry name" value="HTH_XRE"/>
    <property type="match status" value="1"/>
</dbReference>
<dbReference type="SMART" id="SM00530">
    <property type="entry name" value="HTH_XRE"/>
    <property type="match status" value="1"/>
</dbReference>
<dbReference type="AlphaFoldDB" id="A0A373A2P6"/>
<reference evidence="3 4" key="1">
    <citation type="submission" date="2018-08" db="EMBL/GenBank/DDBJ databases">
        <title>Diversity &amp; Physiological Properties of Lignin-Decomposing Actinobacteria from Soil.</title>
        <authorList>
            <person name="Roh S.G."/>
            <person name="Kim S.B."/>
        </authorList>
    </citation>
    <scope>NUCLEOTIDE SEQUENCE [LARGE SCALE GENOMIC DNA]</scope>
    <source>
        <strain evidence="3 4">MMS17-GH009</strain>
    </source>
</reference>
<dbReference type="Pfam" id="PF13560">
    <property type="entry name" value="HTH_31"/>
    <property type="match status" value="1"/>
</dbReference>
<accession>A0A373A2P6</accession>
<dbReference type="Proteomes" id="UP000263377">
    <property type="component" value="Unassembled WGS sequence"/>
</dbReference>
<feature type="domain" description="HTH cro/C1-type" evidence="2">
    <location>
        <begin position="6"/>
        <end position="59"/>
    </location>
</feature>
<sequence length="299" mass="34028">MFGEEIRHARAAMGYRQEDLGRKMHLDRTVISRMEGGRRKPSLEELAQLGELLNATELLTRLYGWVDWNASIDHPDWFQERAELEAIAVGLRVYQDSLIHGLLQCEQYARALFANGASAGDPERIEELTRARLGRQSRFLVPNGPLLLVILDESAIRTVVGGPGVMRRQMEHLLRVSQLPNIIIHVAPFSNRRTLLKTAMVLLELPDGARWVYSESLDRGHLSDAPDAVVKHQRRYDQLRAECPSEADSLRLVADALEGYRDDEQQARRSRLAEEQLQRGRRRGLHRGSPRIPRPRSGA</sequence>
<gene>
    <name evidence="3" type="ORF">DR950_31710</name>
</gene>
<dbReference type="EMBL" id="QVIG01000001">
    <property type="protein sequence ID" value="RGD61705.1"/>
    <property type="molecule type" value="Genomic_DNA"/>
</dbReference>
<feature type="compositionally biased region" description="Basic and acidic residues" evidence="1">
    <location>
        <begin position="263"/>
        <end position="278"/>
    </location>
</feature>
<dbReference type="SUPFAM" id="SSF47413">
    <property type="entry name" value="lambda repressor-like DNA-binding domains"/>
    <property type="match status" value="1"/>
</dbReference>
<dbReference type="InterPro" id="IPR001387">
    <property type="entry name" value="Cro/C1-type_HTH"/>
</dbReference>
<name>A0A373A2P6_9ACTN</name>
<dbReference type="GO" id="GO:0003677">
    <property type="term" value="F:DNA binding"/>
    <property type="evidence" value="ECO:0007669"/>
    <property type="project" value="InterPro"/>
</dbReference>
<dbReference type="Gene3D" id="1.10.260.40">
    <property type="entry name" value="lambda repressor-like DNA-binding domains"/>
    <property type="match status" value="1"/>
</dbReference>
<keyword evidence="4" id="KW-1185">Reference proteome</keyword>
<evidence type="ECO:0000259" key="2">
    <source>
        <dbReference type="PROSITE" id="PS50943"/>
    </source>
</evidence>
<dbReference type="Pfam" id="PF19054">
    <property type="entry name" value="DUF5753"/>
    <property type="match status" value="1"/>
</dbReference>
<feature type="compositionally biased region" description="Basic residues" evidence="1">
    <location>
        <begin position="279"/>
        <end position="289"/>
    </location>
</feature>
<evidence type="ECO:0000256" key="1">
    <source>
        <dbReference type="SAM" id="MobiDB-lite"/>
    </source>
</evidence>
<feature type="region of interest" description="Disordered" evidence="1">
    <location>
        <begin position="263"/>
        <end position="299"/>
    </location>
</feature>
<organism evidence="3 4">
    <name type="scientific">Kitasatospora xanthocidica</name>
    <dbReference type="NCBI Taxonomy" id="83382"/>
    <lineage>
        <taxon>Bacteria</taxon>
        <taxon>Bacillati</taxon>
        <taxon>Actinomycetota</taxon>
        <taxon>Actinomycetes</taxon>
        <taxon>Kitasatosporales</taxon>
        <taxon>Streptomycetaceae</taxon>
        <taxon>Kitasatospora</taxon>
    </lineage>
</organism>
<comment type="caution">
    <text evidence="3">The sequence shown here is derived from an EMBL/GenBank/DDBJ whole genome shotgun (WGS) entry which is preliminary data.</text>
</comment>
<dbReference type="InterPro" id="IPR043917">
    <property type="entry name" value="DUF5753"/>
</dbReference>